<evidence type="ECO:0000313" key="3">
    <source>
        <dbReference type="Proteomes" id="UP001299046"/>
    </source>
</evidence>
<dbReference type="InterPro" id="IPR026954">
    <property type="entry name" value="PknH-like_Extracell"/>
</dbReference>
<dbReference type="Pfam" id="PF14032">
    <property type="entry name" value="PknH_C"/>
    <property type="match status" value="1"/>
</dbReference>
<dbReference type="SMART" id="SM00255">
    <property type="entry name" value="TIR"/>
    <property type="match status" value="1"/>
</dbReference>
<name>A0ABU5YKA2_9MYCO</name>
<dbReference type="Gene3D" id="3.40.1000.70">
    <property type="entry name" value="PknH-like extracellular domain"/>
    <property type="match status" value="1"/>
</dbReference>
<protein>
    <submittedName>
        <fullName evidence="2">Sensor domain-containing protein</fullName>
    </submittedName>
</protein>
<reference evidence="2 3" key="1">
    <citation type="submission" date="2023-12" db="EMBL/GenBank/DDBJ databases">
        <title>Description of new species of Mycobacterium terrae complex isolated from sewage at the Sao Paulo Zoological Park Foundation in Brazil.</title>
        <authorList>
            <person name="Romagnoli C.L."/>
            <person name="Conceicao E.C."/>
            <person name="Machado E."/>
            <person name="Barreto L.B.P.F."/>
            <person name="Sharma A."/>
            <person name="Silva N.M."/>
            <person name="Marques L.E."/>
            <person name="Juliana M.A."/>
            <person name="Lourenco M.C.S."/>
            <person name="Digiampietri L.A."/>
            <person name="Suffys P.N."/>
            <person name="Viana-Niero C."/>
        </authorList>
    </citation>
    <scope>NUCLEOTIDE SEQUENCE [LARGE SCALE GENOMIC DNA]</scope>
    <source>
        <strain evidence="2 3">MYC123</strain>
    </source>
</reference>
<dbReference type="Gene3D" id="3.40.50.10140">
    <property type="entry name" value="Toll/interleukin-1 receptor homology (TIR) domain"/>
    <property type="match status" value="1"/>
</dbReference>
<dbReference type="Pfam" id="PF13676">
    <property type="entry name" value="TIR_2"/>
    <property type="match status" value="1"/>
</dbReference>
<dbReference type="InterPro" id="IPR038232">
    <property type="entry name" value="PknH-like_Extracell_sf"/>
</dbReference>
<accession>A0ABU5YKA2</accession>
<gene>
    <name evidence="2" type="ORF">KV112_10775</name>
</gene>
<sequence>MLFVSYASHDRALVDPLVAFLRTVDRQVWFDRELDGGDVWWQTILDRIRNCSVFVVALSNNSVQSKPCQIELEYAQALQRPVLPVQIGPLDHVRVTRFAATQHIPFPDRESGDRRLADALHALSRRHVPLPVPLPPEPAVPFEYLTRLAVDISRPELGYQKQLEIVRELRYRFDQDRRDPTVCADIVQLLNRLRDRSEVAAVVIPEIDAILQTYNPTLTNPTIGMPVASTTGPRPVIVPPAGADDRDHEADASESGWWSRRTKLLAAGAAVVVLAGAGTVGVMHQRTSSPESGPLLAADADVSAVMHAPGMATVESDGENFKQGASIDASRPDCVGVLYPGMDLIYADSQATRATWAVLEEPGGLERAGVNGKPFVDQDVATFPSKSGAAAAFVERSLPQWRGCEGQTVTVNYPDNASYSWVIGPVVGDSPRISQTFTLGPDGYTCQRVLNAVADTAIDVKACGGHITDEAGVITNMISALVAHAPSY</sequence>
<comment type="caution">
    <text evidence="2">The sequence shown here is derived from an EMBL/GenBank/DDBJ whole genome shotgun (WGS) entry which is preliminary data.</text>
</comment>
<dbReference type="SUPFAM" id="SSF52200">
    <property type="entry name" value="Toll/Interleukin receptor TIR domain"/>
    <property type="match status" value="1"/>
</dbReference>
<proteinExistence type="predicted"/>
<dbReference type="Proteomes" id="UP001299046">
    <property type="component" value="Unassembled WGS sequence"/>
</dbReference>
<dbReference type="InterPro" id="IPR000157">
    <property type="entry name" value="TIR_dom"/>
</dbReference>
<dbReference type="InterPro" id="IPR035897">
    <property type="entry name" value="Toll_tir_struct_dom_sf"/>
</dbReference>
<evidence type="ECO:0000313" key="2">
    <source>
        <dbReference type="EMBL" id="MEB3050215.1"/>
    </source>
</evidence>
<feature type="domain" description="TIR" evidence="1">
    <location>
        <begin position="1"/>
        <end position="120"/>
    </location>
</feature>
<evidence type="ECO:0000259" key="1">
    <source>
        <dbReference type="PROSITE" id="PS50104"/>
    </source>
</evidence>
<keyword evidence="3" id="KW-1185">Reference proteome</keyword>
<dbReference type="RefSeq" id="WP_224860132.1">
    <property type="nucleotide sequence ID" value="NZ_JAYJJS010000014.1"/>
</dbReference>
<dbReference type="EMBL" id="JAYJJT010000010">
    <property type="protein sequence ID" value="MEB3050215.1"/>
    <property type="molecule type" value="Genomic_DNA"/>
</dbReference>
<organism evidence="2 3">
    <name type="scientific">[Mycobacterium] zoologicum</name>
    <dbReference type="NCBI Taxonomy" id="2872311"/>
    <lineage>
        <taxon>Bacteria</taxon>
        <taxon>Bacillati</taxon>
        <taxon>Actinomycetota</taxon>
        <taxon>Actinomycetes</taxon>
        <taxon>Mycobacteriales</taxon>
        <taxon>Mycobacteriaceae</taxon>
        <taxon>Mycolicibacter</taxon>
    </lineage>
</organism>
<dbReference type="PROSITE" id="PS50104">
    <property type="entry name" value="TIR"/>
    <property type="match status" value="1"/>
</dbReference>